<keyword evidence="2" id="KW-1185">Reference proteome</keyword>
<dbReference type="EMBL" id="CM042032">
    <property type="protein sequence ID" value="KAI3777668.1"/>
    <property type="molecule type" value="Genomic_DNA"/>
</dbReference>
<proteinExistence type="predicted"/>
<accession>A0ACB9G2I5</accession>
<sequence length="794" mass="89985">MGKGERDGANAYSNKHPVALNTTYALIKDLGNFDMVLHRGDMSYANGYISQWDQFLAQMEPITSKVPYMVARYSTDYGMFHFCVADAEHDWRIGTEQYAFIERYLASANRHKQTWLIFAAHRVLGYSSNKWYGLEGSFEEPMGREHLQRLWQKYKVDIAIFGHVHNYERVCPIYQILNRISIFSLAFYVVLASAHLVKDDYPITEQPLSKIAIHRSVLALHDEASINAYPTVLGLKGKDVEWVTVELKHPKPSNDDWIGVFSPAKFNASTCYFESDDSKQQVPYICSAPIKYTFANYSNPGYAKTGKSRIKFQIINQRADFSFALFSGGLSNPKLVAYSNFISFANPKAPVYPRLALGKSWNEMTVTWTSGYNINEATPLVSWGVKGERAMLTPAGTLTFHQNSMCGSPASTVGWRDPGFIHTSFLKDLWPNTKYFYKMGHKLTNGTYIWSKKKFSFTSPPYPGQESLQRVVIFGDLGKAERDGSNEYNNYQPGSLNTTDQLINDINNIDVVFHIGDIVYSNGYISQWDQFTSQVEPIASAVPYMIASGNHERDVPGSGSFYDGNDSGGECGVPAETTFYVPAENRAKFWYSADYGMFHFCVADTEHDWREGSEQYKFIEKCLASVDRKNQPWLIFAAHRVLGYSSDLYYAFEGSFAEPQGRESLQKLWQKYKVDIAFYGHVHNYERSCPVYEEQCVNSEKSHYSGTVNGTIHVVVGGAGAHLSEFSDINTTWSLYKDHDFGFVKMTAFNQSSLLFEYKKSRDGKVYDSFAISRDYKDVLACVHDGCEPTTLAS</sequence>
<name>A0ACB9G2I5_9ASTR</name>
<protein>
    <submittedName>
        <fullName evidence="1">Uncharacterized protein</fullName>
    </submittedName>
</protein>
<dbReference type="Proteomes" id="UP001056120">
    <property type="component" value="Linkage Group LG15"/>
</dbReference>
<reference evidence="1 2" key="2">
    <citation type="journal article" date="2022" name="Mol. Ecol. Resour.">
        <title>The genomes of chicory, endive, great burdock and yacon provide insights into Asteraceae paleo-polyploidization history and plant inulin production.</title>
        <authorList>
            <person name="Fan W."/>
            <person name="Wang S."/>
            <person name="Wang H."/>
            <person name="Wang A."/>
            <person name="Jiang F."/>
            <person name="Liu H."/>
            <person name="Zhao H."/>
            <person name="Xu D."/>
            <person name="Zhang Y."/>
        </authorList>
    </citation>
    <scope>NUCLEOTIDE SEQUENCE [LARGE SCALE GENOMIC DNA]</scope>
    <source>
        <strain evidence="2">cv. Yunnan</strain>
        <tissue evidence="1">Leaves</tissue>
    </source>
</reference>
<organism evidence="1 2">
    <name type="scientific">Smallanthus sonchifolius</name>
    <dbReference type="NCBI Taxonomy" id="185202"/>
    <lineage>
        <taxon>Eukaryota</taxon>
        <taxon>Viridiplantae</taxon>
        <taxon>Streptophyta</taxon>
        <taxon>Embryophyta</taxon>
        <taxon>Tracheophyta</taxon>
        <taxon>Spermatophyta</taxon>
        <taxon>Magnoliopsida</taxon>
        <taxon>eudicotyledons</taxon>
        <taxon>Gunneridae</taxon>
        <taxon>Pentapetalae</taxon>
        <taxon>asterids</taxon>
        <taxon>campanulids</taxon>
        <taxon>Asterales</taxon>
        <taxon>Asteraceae</taxon>
        <taxon>Asteroideae</taxon>
        <taxon>Heliantheae alliance</taxon>
        <taxon>Millerieae</taxon>
        <taxon>Smallanthus</taxon>
    </lineage>
</organism>
<evidence type="ECO:0000313" key="2">
    <source>
        <dbReference type="Proteomes" id="UP001056120"/>
    </source>
</evidence>
<reference evidence="2" key="1">
    <citation type="journal article" date="2022" name="Mol. Ecol. Resour.">
        <title>The genomes of chicory, endive, great burdock and yacon provide insights into Asteraceae palaeo-polyploidization history and plant inulin production.</title>
        <authorList>
            <person name="Fan W."/>
            <person name="Wang S."/>
            <person name="Wang H."/>
            <person name="Wang A."/>
            <person name="Jiang F."/>
            <person name="Liu H."/>
            <person name="Zhao H."/>
            <person name="Xu D."/>
            <person name="Zhang Y."/>
        </authorList>
    </citation>
    <scope>NUCLEOTIDE SEQUENCE [LARGE SCALE GENOMIC DNA]</scope>
    <source>
        <strain evidence="2">cv. Yunnan</strain>
    </source>
</reference>
<evidence type="ECO:0000313" key="1">
    <source>
        <dbReference type="EMBL" id="KAI3777668.1"/>
    </source>
</evidence>
<comment type="caution">
    <text evidence="1">The sequence shown here is derived from an EMBL/GenBank/DDBJ whole genome shotgun (WGS) entry which is preliminary data.</text>
</comment>
<gene>
    <name evidence="1" type="ORF">L1987_47469</name>
</gene>